<proteinExistence type="predicted"/>
<evidence type="ECO:0000313" key="4">
    <source>
        <dbReference type="Proteomes" id="UP000619078"/>
    </source>
</evidence>
<dbReference type="InterPro" id="IPR027823">
    <property type="entry name" value="DUF4468"/>
</dbReference>
<feature type="domain" description="DUF4468" evidence="2">
    <location>
        <begin position="34"/>
        <end position="115"/>
    </location>
</feature>
<dbReference type="AlphaFoldDB" id="A0A926NMB7"/>
<dbReference type="Proteomes" id="UP000619078">
    <property type="component" value="Unassembled WGS sequence"/>
</dbReference>
<dbReference type="Pfam" id="PF14730">
    <property type="entry name" value="DUF4468"/>
    <property type="match status" value="1"/>
</dbReference>
<organism evidence="3 4">
    <name type="scientific">Mucilaginibacter glaciei</name>
    <dbReference type="NCBI Taxonomy" id="2772109"/>
    <lineage>
        <taxon>Bacteria</taxon>
        <taxon>Pseudomonadati</taxon>
        <taxon>Bacteroidota</taxon>
        <taxon>Sphingobacteriia</taxon>
        <taxon>Sphingobacteriales</taxon>
        <taxon>Sphingobacteriaceae</taxon>
        <taxon>Mucilaginibacter</taxon>
    </lineage>
</organism>
<feature type="signal peptide" evidence="1">
    <location>
        <begin position="1"/>
        <end position="19"/>
    </location>
</feature>
<accession>A0A926NMB7</accession>
<evidence type="ECO:0000259" key="2">
    <source>
        <dbReference type="Pfam" id="PF14730"/>
    </source>
</evidence>
<dbReference type="EMBL" id="JACWMX010000001">
    <property type="protein sequence ID" value="MBD1391848.1"/>
    <property type="molecule type" value="Genomic_DNA"/>
</dbReference>
<sequence>MKKLLIALICVSASHVAFAQKELLQLDETNKYVYYQVVDKPGVVADTLYNRSLTFAKTAVPKTKPQNVVANAVVTKGKFLVYSGSSVVRKEGGEVSYTLFIESKDQKYRYKVSDLIFTPYARDRFGNMVAIPGVEVPLEKLTIKYSQKEADNYLAQTGAFCKQTGETLKRYMDKLSNIRKVEPVKKVATDKW</sequence>
<feature type="chain" id="PRO_5037644593" evidence="1">
    <location>
        <begin position="20"/>
        <end position="192"/>
    </location>
</feature>
<protein>
    <submittedName>
        <fullName evidence="3">DUF4468 domain-containing protein</fullName>
    </submittedName>
</protein>
<dbReference type="RefSeq" id="WP_191160172.1">
    <property type="nucleotide sequence ID" value="NZ_JACWMX010000001.1"/>
</dbReference>
<reference evidence="3" key="1">
    <citation type="submission" date="2020-09" db="EMBL/GenBank/DDBJ databases">
        <title>Novel species of Mucilaginibacter isolated from a glacier on the Tibetan Plateau.</title>
        <authorList>
            <person name="Liu Q."/>
            <person name="Xin Y.-H."/>
        </authorList>
    </citation>
    <scope>NUCLEOTIDE SEQUENCE</scope>
    <source>
        <strain evidence="3">ZB1P21</strain>
    </source>
</reference>
<evidence type="ECO:0000256" key="1">
    <source>
        <dbReference type="SAM" id="SignalP"/>
    </source>
</evidence>
<gene>
    <name evidence="3" type="ORF">IDJ76_01930</name>
</gene>
<evidence type="ECO:0000313" key="3">
    <source>
        <dbReference type="EMBL" id="MBD1391848.1"/>
    </source>
</evidence>
<comment type="caution">
    <text evidence="3">The sequence shown here is derived from an EMBL/GenBank/DDBJ whole genome shotgun (WGS) entry which is preliminary data.</text>
</comment>
<name>A0A926NMB7_9SPHI</name>
<keyword evidence="1" id="KW-0732">Signal</keyword>
<keyword evidence="4" id="KW-1185">Reference proteome</keyword>
<dbReference type="Gene3D" id="3.30.530.80">
    <property type="match status" value="1"/>
</dbReference>